<gene>
    <name evidence="1" type="ORF">AFL01nite_01070</name>
</gene>
<dbReference type="Proteomes" id="UP000321769">
    <property type="component" value="Unassembled WGS sequence"/>
</dbReference>
<keyword evidence="2" id="KW-1185">Reference proteome</keyword>
<dbReference type="AlphaFoldDB" id="A0A512HQY5"/>
<dbReference type="OrthoDB" id="3825743at2"/>
<proteinExistence type="predicted"/>
<comment type="caution">
    <text evidence="1">The sequence shown here is derived from an EMBL/GenBank/DDBJ whole genome shotgun (WGS) entry which is preliminary data.</text>
</comment>
<evidence type="ECO:0000313" key="2">
    <source>
        <dbReference type="Proteomes" id="UP000321769"/>
    </source>
</evidence>
<name>A0A512HQY5_9ACTN</name>
<protein>
    <submittedName>
        <fullName evidence="1">Uncharacterized protein</fullName>
    </submittedName>
</protein>
<accession>A0A512HQY5</accession>
<dbReference type="RefSeq" id="WP_146825140.1">
    <property type="nucleotide sequence ID" value="NZ_BAAAYQ010000001.1"/>
</dbReference>
<reference evidence="1 2" key="1">
    <citation type="submission" date="2019-07" db="EMBL/GenBank/DDBJ databases">
        <title>Whole genome shotgun sequence of Aeromicrobium flavum NBRC 107625.</title>
        <authorList>
            <person name="Hosoyama A."/>
            <person name="Uohara A."/>
            <person name="Ohji S."/>
            <person name="Ichikawa N."/>
        </authorList>
    </citation>
    <scope>NUCLEOTIDE SEQUENCE [LARGE SCALE GENOMIC DNA]</scope>
    <source>
        <strain evidence="1 2">NBRC 107625</strain>
    </source>
</reference>
<dbReference type="EMBL" id="BJZQ01000001">
    <property type="protein sequence ID" value="GEO87780.1"/>
    <property type="molecule type" value="Genomic_DNA"/>
</dbReference>
<organism evidence="1 2">
    <name type="scientific">Aeromicrobium flavum</name>
    <dbReference type="NCBI Taxonomy" id="416568"/>
    <lineage>
        <taxon>Bacteria</taxon>
        <taxon>Bacillati</taxon>
        <taxon>Actinomycetota</taxon>
        <taxon>Actinomycetes</taxon>
        <taxon>Propionibacteriales</taxon>
        <taxon>Nocardioidaceae</taxon>
        <taxon>Aeromicrobium</taxon>
    </lineage>
</organism>
<evidence type="ECO:0000313" key="1">
    <source>
        <dbReference type="EMBL" id="GEO87780.1"/>
    </source>
</evidence>
<sequence>MGLDAGFPAARISDPADHVPIWSGRRVIGHLGPADSFHSAATNVTCRISRRNGSWYKLWNPAGWDPTATSAYVSTARTFLLNEDAPHPMHDCVDNTDSPGPPWWRDLVIATSVTGGAVVAAIAARRFLRERLPRPPFPDPQPFDDAGRGT</sequence>